<name>I2CRI4_NANGC</name>
<keyword evidence="3" id="KW-0418">Kinase</keyword>
<dbReference type="AlphaFoldDB" id="I2CRI4"/>
<dbReference type="InterPro" id="IPR013641">
    <property type="entry name" value="KTI12/PSTK"/>
</dbReference>
<dbReference type="InterPro" id="IPR052648">
    <property type="entry name" value="Ser-tRNA(Sec)_kinase"/>
</dbReference>
<keyword evidence="2" id="KW-0067">ATP-binding</keyword>
<dbReference type="InterPro" id="IPR027417">
    <property type="entry name" value="P-loop_NTPase"/>
</dbReference>
<dbReference type="EMBL" id="JU980454">
    <property type="protein sequence ID" value="AFJ69517.1"/>
    <property type="molecule type" value="mRNA"/>
</dbReference>
<sequence length="338" mass="38401">MSDTSTVVLVMCGLPAAGKSYWGCRLQDSASSRYPGKECEVQRIEFDAIEARLREEDEGLHPIAVWHRARSKALAQAESILHQERGSSTPVGLSKPSRRILILDDNMYYASMRRKVYLMAARNGAGYGCVHVDISVEDALSQNMKRPLRQRVDEKVIRRMNARLEAPNKSTRRWETNTLVIERQEEEVGARTLDKIWSVVERGWEAPAFIPKSCFEEEAKKERDRQKVRESVVHTAELALRRVIGTAMLLAGTDVRLSGTLSSLGRGFQVAKTEVMKRFREKSAFFVTQDTLEKRDVELLTKSLFAAIRGEFGNDEKTWSELEKKTLKILGEKITIDP</sequence>
<proteinExistence type="evidence at transcript level"/>
<evidence type="ECO:0000313" key="3">
    <source>
        <dbReference type="EMBL" id="AFJ69517.1"/>
    </source>
</evidence>
<dbReference type="EC" id="2.7.1.164" evidence="3"/>
<organism evidence="3">
    <name type="scientific">Nannochloropsis gaditana (strain CCMP526)</name>
    <name type="common">Green microalga</name>
    <name type="synonym">Microchloropsis gaditana</name>
    <dbReference type="NCBI Taxonomy" id="1093141"/>
    <lineage>
        <taxon>Eukaryota</taxon>
        <taxon>Sar</taxon>
        <taxon>Stramenopiles</taxon>
        <taxon>Ochrophyta</taxon>
        <taxon>Eustigmatophyceae</taxon>
        <taxon>Eustigmatales</taxon>
        <taxon>Monodopsidaceae</taxon>
        <taxon>Nannochloropsis</taxon>
    </lineage>
</organism>
<keyword evidence="1" id="KW-0547">Nucleotide-binding</keyword>
<reference evidence="3" key="1">
    <citation type="journal article" date="2012" name="Bioengineered">
        <title>Additional insights into the genome of the oleaginous model alga Nannochloropsis gaditana.</title>
        <authorList>
            <person name="Jinkerson R.E."/>
            <person name="Radakovits R."/>
            <person name="Posewitz M.C."/>
        </authorList>
    </citation>
    <scope>NUCLEOTIDE SEQUENCE</scope>
    <source>
        <strain evidence="3">CCMP526</strain>
    </source>
</reference>
<dbReference type="GO" id="GO:0005524">
    <property type="term" value="F:ATP binding"/>
    <property type="evidence" value="ECO:0007669"/>
    <property type="project" value="UniProtKB-KW"/>
</dbReference>
<reference evidence="3" key="2">
    <citation type="journal article" date="2012" name="Nat. Commun.">
        <title>Draft genome sequence and genetic transformation of the oleaginous alga Nannochloropis gaditana.</title>
        <authorList>
            <person name="Radakovits R."/>
            <person name="Jinkerson R.E."/>
            <person name="Fuerstenberg S.I."/>
            <person name="Tae H."/>
            <person name="Settlage R.E."/>
            <person name="Boore J.L."/>
            <person name="Posewitz M.C."/>
        </authorList>
    </citation>
    <scope>NUCLEOTIDE SEQUENCE</scope>
    <source>
        <strain evidence="3">CCMP526</strain>
    </source>
</reference>
<dbReference type="GO" id="GO:0000049">
    <property type="term" value="F:tRNA binding"/>
    <property type="evidence" value="ECO:0007669"/>
    <property type="project" value="TreeGrafter"/>
</dbReference>
<accession>I2CRI4</accession>
<keyword evidence="3" id="KW-0808">Transferase</keyword>
<evidence type="ECO:0000256" key="2">
    <source>
        <dbReference type="ARBA" id="ARBA00022840"/>
    </source>
</evidence>
<dbReference type="PANTHER" id="PTHR20873">
    <property type="entry name" value="L-SERYL-TRNA(SEC) KINASE"/>
    <property type="match status" value="1"/>
</dbReference>
<dbReference type="SUPFAM" id="SSF52540">
    <property type="entry name" value="P-loop containing nucleoside triphosphate hydrolases"/>
    <property type="match status" value="1"/>
</dbReference>
<evidence type="ECO:0000256" key="1">
    <source>
        <dbReference type="ARBA" id="ARBA00022741"/>
    </source>
</evidence>
<dbReference type="GO" id="GO:0043915">
    <property type="term" value="F:L-seryl-tRNA(Sec) kinase activity"/>
    <property type="evidence" value="ECO:0007669"/>
    <property type="project" value="UniProtKB-EC"/>
</dbReference>
<dbReference type="PANTHER" id="PTHR20873:SF0">
    <property type="entry name" value="L-SERYL-TRNA(SEC) KINASE"/>
    <property type="match status" value="1"/>
</dbReference>
<dbReference type="Pfam" id="PF08433">
    <property type="entry name" value="KTI12"/>
    <property type="match status" value="1"/>
</dbReference>
<gene>
    <name evidence="3" type="ORF">NGATSA_2033300</name>
</gene>
<protein>
    <submittedName>
        <fullName evidence="3">O-phosphoseryl-tRNA(Sec) kinase</fullName>
        <ecNumber evidence="3">2.7.1.164</ecNumber>
    </submittedName>
</protein>
<dbReference type="Gene3D" id="3.40.50.300">
    <property type="entry name" value="P-loop containing nucleotide triphosphate hydrolases"/>
    <property type="match status" value="1"/>
</dbReference>